<dbReference type="InterPro" id="IPR017855">
    <property type="entry name" value="SMAD-like_dom_sf"/>
</dbReference>
<dbReference type="Proteomes" id="UP001557470">
    <property type="component" value="Unassembled WGS sequence"/>
</dbReference>
<name>A0ABD0W4Y8_UMBPY</name>
<keyword evidence="4" id="KW-1185">Reference proteome</keyword>
<sequence>MCKLFDTQQFLTELQGYAHHGRPLPRHQVVLCFGDEYPDPQRQIKMITAQVEPVFARDLLYFTQQSSSSYLRGYTETAPAPGDYQRTLQHMQE</sequence>
<gene>
    <name evidence="3" type="ORF">UPYG_G00292010</name>
</gene>
<evidence type="ECO:0000259" key="2">
    <source>
        <dbReference type="Pfam" id="PF10401"/>
    </source>
</evidence>
<evidence type="ECO:0000256" key="1">
    <source>
        <dbReference type="SAM" id="MobiDB-lite"/>
    </source>
</evidence>
<dbReference type="SUPFAM" id="SSF49879">
    <property type="entry name" value="SMAD/FHA domain"/>
    <property type="match status" value="1"/>
</dbReference>
<dbReference type="AlphaFoldDB" id="A0ABD0W4Y8"/>
<evidence type="ECO:0000313" key="4">
    <source>
        <dbReference type="Proteomes" id="UP001557470"/>
    </source>
</evidence>
<organism evidence="3 4">
    <name type="scientific">Umbra pygmaea</name>
    <name type="common">Eastern mudminnow</name>
    <dbReference type="NCBI Taxonomy" id="75934"/>
    <lineage>
        <taxon>Eukaryota</taxon>
        <taxon>Metazoa</taxon>
        <taxon>Chordata</taxon>
        <taxon>Craniata</taxon>
        <taxon>Vertebrata</taxon>
        <taxon>Euteleostomi</taxon>
        <taxon>Actinopterygii</taxon>
        <taxon>Neopterygii</taxon>
        <taxon>Teleostei</taxon>
        <taxon>Protacanthopterygii</taxon>
        <taxon>Esociformes</taxon>
        <taxon>Umbridae</taxon>
        <taxon>Umbra</taxon>
    </lineage>
</organism>
<proteinExistence type="predicted"/>
<feature type="domain" description="Interferon regulatory factor-3" evidence="2">
    <location>
        <begin position="2"/>
        <end position="63"/>
    </location>
</feature>
<evidence type="ECO:0000313" key="3">
    <source>
        <dbReference type="EMBL" id="KAL0966184.1"/>
    </source>
</evidence>
<dbReference type="EMBL" id="JAGEUA010000009">
    <property type="protein sequence ID" value="KAL0966184.1"/>
    <property type="molecule type" value="Genomic_DNA"/>
</dbReference>
<protein>
    <recommendedName>
        <fullName evidence="2">Interferon regulatory factor-3 domain-containing protein</fullName>
    </recommendedName>
</protein>
<dbReference type="Pfam" id="PF10401">
    <property type="entry name" value="IRF-3"/>
    <property type="match status" value="1"/>
</dbReference>
<dbReference type="PANTHER" id="PTHR11949:SF6">
    <property type="entry name" value="INTERFERON REGULATORY FACTOR 4"/>
    <property type="match status" value="1"/>
</dbReference>
<feature type="region of interest" description="Disordered" evidence="1">
    <location>
        <begin position="73"/>
        <end position="93"/>
    </location>
</feature>
<comment type="caution">
    <text evidence="3">The sequence shown here is derived from an EMBL/GenBank/DDBJ whole genome shotgun (WGS) entry which is preliminary data.</text>
</comment>
<dbReference type="Gene3D" id="2.60.200.10">
    <property type="match status" value="1"/>
</dbReference>
<dbReference type="PANTHER" id="PTHR11949">
    <property type="entry name" value="INTERFERON REGULATORY FACTOR"/>
    <property type="match status" value="1"/>
</dbReference>
<accession>A0ABD0W4Y8</accession>
<reference evidence="3 4" key="1">
    <citation type="submission" date="2024-06" db="EMBL/GenBank/DDBJ databases">
        <authorList>
            <person name="Pan Q."/>
            <person name="Wen M."/>
            <person name="Jouanno E."/>
            <person name="Zahm M."/>
            <person name="Klopp C."/>
            <person name="Cabau C."/>
            <person name="Louis A."/>
            <person name="Berthelot C."/>
            <person name="Parey E."/>
            <person name="Roest Crollius H."/>
            <person name="Montfort J."/>
            <person name="Robinson-Rechavi M."/>
            <person name="Bouchez O."/>
            <person name="Lampietro C."/>
            <person name="Lopez Roques C."/>
            <person name="Donnadieu C."/>
            <person name="Postlethwait J."/>
            <person name="Bobe J."/>
            <person name="Verreycken H."/>
            <person name="Guiguen Y."/>
        </authorList>
    </citation>
    <scope>NUCLEOTIDE SEQUENCE [LARGE SCALE GENOMIC DNA]</scope>
    <source>
        <strain evidence="3">Up_M1</strain>
        <tissue evidence="3">Testis</tissue>
    </source>
</reference>
<dbReference type="InterPro" id="IPR019471">
    <property type="entry name" value="Interferon_reg_factor-3"/>
</dbReference>
<dbReference type="InterPro" id="IPR008984">
    <property type="entry name" value="SMAD_FHA_dom_sf"/>
</dbReference>